<reference evidence="1 2" key="1">
    <citation type="submission" date="2021-05" db="EMBL/GenBank/DDBJ databases">
        <title>A Polyphasic approach of four new species of the genus Ohtaekwangia: Ohtaekwangia histidinii sp. nov., Ohtaekwangia cretensis sp. nov., Ohtaekwangia indiensis sp. nov., Ohtaekwangia reichenbachii sp. nov. from diverse environment.</title>
        <authorList>
            <person name="Octaviana S."/>
        </authorList>
    </citation>
    <scope>NUCLEOTIDE SEQUENCE [LARGE SCALE GENOMIC DNA]</scope>
    <source>
        <strain evidence="1 2">PWU5</strain>
    </source>
</reference>
<dbReference type="EMBL" id="JAHESE010000040">
    <property type="protein sequence ID" value="MBT1711775.1"/>
    <property type="molecule type" value="Genomic_DNA"/>
</dbReference>
<dbReference type="InterPro" id="IPR052711">
    <property type="entry name" value="Zinc_ADH-like"/>
</dbReference>
<dbReference type="AlphaFoldDB" id="A0AAP2E300"/>
<dbReference type="Pfam" id="PF13602">
    <property type="entry name" value="ADH_zinc_N_2"/>
    <property type="match status" value="1"/>
</dbReference>
<protein>
    <submittedName>
        <fullName evidence="1">Zinc-binding dehydrogenase</fullName>
    </submittedName>
</protein>
<dbReference type="Proteomes" id="UP001319080">
    <property type="component" value="Unassembled WGS sequence"/>
</dbReference>
<proteinExistence type="predicted"/>
<dbReference type="PANTHER" id="PTHR45033">
    <property type="match status" value="1"/>
</dbReference>
<evidence type="ECO:0000313" key="2">
    <source>
        <dbReference type="Proteomes" id="UP001319080"/>
    </source>
</evidence>
<name>A0AAP2E300_9BACT</name>
<dbReference type="RefSeq" id="WP_369075188.1">
    <property type="nucleotide sequence ID" value="NZ_JAHESE010000040.1"/>
</dbReference>
<evidence type="ECO:0000313" key="1">
    <source>
        <dbReference type="EMBL" id="MBT1711775.1"/>
    </source>
</evidence>
<dbReference type="PANTHER" id="PTHR45033:SF2">
    <property type="entry name" value="ZINC-TYPE ALCOHOL DEHYDROGENASE-LIKE PROTEIN C1773.06C"/>
    <property type="match status" value="1"/>
</dbReference>
<dbReference type="Gene3D" id="3.90.180.10">
    <property type="entry name" value="Medium-chain alcohol dehydrogenases, catalytic domain"/>
    <property type="match status" value="1"/>
</dbReference>
<comment type="caution">
    <text evidence="1">The sequence shown here is derived from an EMBL/GenBank/DDBJ whole genome shotgun (WGS) entry which is preliminary data.</text>
</comment>
<organism evidence="1 2">
    <name type="scientific">Dawidia cretensis</name>
    <dbReference type="NCBI Taxonomy" id="2782350"/>
    <lineage>
        <taxon>Bacteria</taxon>
        <taxon>Pseudomonadati</taxon>
        <taxon>Bacteroidota</taxon>
        <taxon>Cytophagia</taxon>
        <taxon>Cytophagales</taxon>
        <taxon>Chryseotaleaceae</taxon>
        <taxon>Dawidia</taxon>
    </lineage>
</organism>
<gene>
    <name evidence="1" type="ORF">KK062_26275</name>
</gene>
<keyword evidence="2" id="KW-1185">Reference proteome</keyword>
<sequence>MKGISVGTREYFEDLARAVEVNGLRPVISQVFPMEKVQEAFRYMQGGSHVGKVVVSIR</sequence>
<accession>A0AAP2E300</accession>